<dbReference type="EMBL" id="VWRR01000007">
    <property type="protein sequence ID" value="KAF6003414.1"/>
    <property type="molecule type" value="Genomic_DNA"/>
</dbReference>
<dbReference type="FunFam" id="3.30.63.10:FF:000002">
    <property type="entry name" value="Guanylate kinase 1"/>
    <property type="match status" value="1"/>
</dbReference>
<dbReference type="Pfam" id="PF00625">
    <property type="entry name" value="Guanylate_kin"/>
    <property type="match status" value="2"/>
</dbReference>
<dbReference type="InterPro" id="IPR008145">
    <property type="entry name" value="GK/Ca_channel_bsu"/>
</dbReference>
<evidence type="ECO:0000259" key="5">
    <source>
        <dbReference type="PROSITE" id="PS50052"/>
    </source>
</evidence>
<dbReference type="GO" id="GO:0005829">
    <property type="term" value="C:cytosol"/>
    <property type="evidence" value="ECO:0007669"/>
    <property type="project" value="TreeGrafter"/>
</dbReference>
<keyword evidence="3 6" id="KW-0418">Kinase</keyword>
<sequence length="550" mass="61193">MAALETGSRDVRHGEARENATGFVGALLPVRSASKDKLMKRKIACDQEEKFSLVRRMMLRPRTGKKAQSTMAVRTRSQRSSRATVLKSDETSSDLKEDLDKEQLYEPKVGDIVLFPGKWPGEHRVGVVENVTSRETAARSIVDIQPLQRLGQTSTYVEGAKRKAVWMESGDVISCNDAEYDEKNKVWHLPALPSLMADDQNRQLSLVERNQGLQEYERLKRWLIQGTVATSALGTAYYAVRNGVVETIAFAAGSLAGVLYLTLLQRSVDRIRPAALSPEQPIATTASDEDGERQHIAPVFPVARYALPFLLILGLFSIREFVDSARQRLDDRDTSAAASVERSGSSEALLKRQVRFARNLPDLSRVPPPVEAIVVTGPSGVGKSTLIARLLAEFPTHLGYSVSTTTRAPRSGEIDGISYHFVSKEKFLADVEAGKFIEYASVYGNYYGTTFDCRPGCDPGVASPDMPSDQSLDAFFIWIAPPSLHELERRLRERETESPTELARRLAAARQEMQRADRSPNFDIRIVNEDFEVAYGKLRRVVLALLHGQR</sequence>
<evidence type="ECO:0000256" key="4">
    <source>
        <dbReference type="SAM" id="MobiDB-lite"/>
    </source>
</evidence>
<evidence type="ECO:0000256" key="3">
    <source>
        <dbReference type="ARBA" id="ARBA00022777"/>
    </source>
</evidence>
<dbReference type="Gene3D" id="3.40.50.300">
    <property type="entry name" value="P-loop containing nucleotide triphosphate hydrolases"/>
    <property type="match status" value="2"/>
</dbReference>
<evidence type="ECO:0000256" key="2">
    <source>
        <dbReference type="ARBA" id="ARBA00022679"/>
    </source>
</evidence>
<dbReference type="PANTHER" id="PTHR23117:SF13">
    <property type="entry name" value="GUANYLATE KINASE"/>
    <property type="match status" value="1"/>
</dbReference>
<comment type="similarity">
    <text evidence="1">Belongs to the guanylate kinase family.</text>
</comment>
<keyword evidence="7" id="KW-1185">Reference proteome</keyword>
<protein>
    <submittedName>
        <fullName evidence="6">Guanylate kinase</fullName>
    </submittedName>
</protein>
<evidence type="ECO:0000313" key="6">
    <source>
        <dbReference type="EMBL" id="KAF6003414.1"/>
    </source>
</evidence>
<dbReference type="PROSITE" id="PS50052">
    <property type="entry name" value="GUANYLATE_KINASE_2"/>
    <property type="match status" value="1"/>
</dbReference>
<dbReference type="Proteomes" id="UP000530660">
    <property type="component" value="Unassembled WGS sequence"/>
</dbReference>
<dbReference type="AlphaFoldDB" id="A0A7J7ILA3"/>
<dbReference type="OrthoDB" id="6334211at2759"/>
<comment type="caution">
    <text evidence="6">The sequence shown here is derived from an EMBL/GenBank/DDBJ whole genome shotgun (WGS) entry which is preliminary data.</text>
</comment>
<feature type="region of interest" description="Disordered" evidence="4">
    <location>
        <begin position="62"/>
        <end position="94"/>
    </location>
</feature>
<gene>
    <name evidence="6" type="primary">GUK1_3</name>
    <name evidence="6" type="ORF">F1559_004579</name>
</gene>
<dbReference type="SUPFAM" id="SSF52540">
    <property type="entry name" value="P-loop containing nucleoside triphosphate hydrolases"/>
    <property type="match status" value="1"/>
</dbReference>
<accession>A0A7J7ILA3</accession>
<evidence type="ECO:0000256" key="1">
    <source>
        <dbReference type="ARBA" id="ARBA00005790"/>
    </source>
</evidence>
<dbReference type="PROSITE" id="PS00856">
    <property type="entry name" value="GUANYLATE_KINASE_1"/>
    <property type="match status" value="1"/>
</dbReference>
<dbReference type="PANTHER" id="PTHR23117">
    <property type="entry name" value="GUANYLATE KINASE-RELATED"/>
    <property type="match status" value="1"/>
</dbReference>
<dbReference type="SMART" id="SM00072">
    <property type="entry name" value="GuKc"/>
    <property type="match status" value="1"/>
</dbReference>
<dbReference type="GO" id="GO:0004385">
    <property type="term" value="F:GMP kinase activity"/>
    <property type="evidence" value="ECO:0007669"/>
    <property type="project" value="TreeGrafter"/>
</dbReference>
<keyword evidence="2" id="KW-0808">Transferase</keyword>
<organism evidence="6 7">
    <name type="scientific">Cyanidiococcus yangmingshanensis</name>
    <dbReference type="NCBI Taxonomy" id="2690220"/>
    <lineage>
        <taxon>Eukaryota</taxon>
        <taxon>Rhodophyta</taxon>
        <taxon>Bangiophyceae</taxon>
        <taxon>Cyanidiales</taxon>
        <taxon>Cyanidiaceae</taxon>
        <taxon>Cyanidiococcus</taxon>
    </lineage>
</organism>
<reference evidence="6 7" key="1">
    <citation type="journal article" date="2020" name="J. Phycol.">
        <title>Comparative genome analysis reveals Cyanidiococcus gen. nov., a new extremophilic red algal genus sister to Cyanidioschyzon (Cyanidioschyzonaceae, Rhodophyta).</title>
        <authorList>
            <person name="Liu S.-L."/>
            <person name="Chiang Y.-R."/>
            <person name="Yoon H.S."/>
            <person name="Fu H.-Y."/>
        </authorList>
    </citation>
    <scope>NUCLEOTIDE SEQUENCE [LARGE SCALE GENOMIC DNA]</scope>
    <source>
        <strain evidence="6 7">THAL066</strain>
    </source>
</reference>
<dbReference type="InterPro" id="IPR027417">
    <property type="entry name" value="P-loop_NTPase"/>
</dbReference>
<proteinExistence type="inferred from homology"/>
<evidence type="ECO:0000313" key="7">
    <source>
        <dbReference type="Proteomes" id="UP000530660"/>
    </source>
</evidence>
<dbReference type="CDD" id="cd00071">
    <property type="entry name" value="GMPK"/>
    <property type="match status" value="1"/>
</dbReference>
<name>A0A7J7ILA3_9RHOD</name>
<feature type="domain" description="Guanylate kinase-like" evidence="5">
    <location>
        <begin position="370"/>
        <end position="543"/>
    </location>
</feature>
<dbReference type="InterPro" id="IPR008144">
    <property type="entry name" value="Guanylate_kin-like_dom"/>
</dbReference>
<dbReference type="InterPro" id="IPR020590">
    <property type="entry name" value="Guanylate_kinase_CS"/>
</dbReference>
<dbReference type="Gene3D" id="3.30.63.10">
    <property type="entry name" value="Guanylate Kinase phosphate binding domain"/>
    <property type="match status" value="1"/>
</dbReference>